<dbReference type="AlphaFoldDB" id="A0A1M2W698"/>
<feature type="compositionally biased region" description="Low complexity" evidence="1">
    <location>
        <begin position="30"/>
        <end position="39"/>
    </location>
</feature>
<evidence type="ECO:0000256" key="1">
    <source>
        <dbReference type="SAM" id="MobiDB-lite"/>
    </source>
</evidence>
<sequence length="117" mass="12337">MSTLASGHVPGRPGHIGRPAGGECARRAADAATPALKDASSAIHRTRHDNPTSRRERQDGQGSSDHTPRQPRYYESLARQRAGAACPQPEHSQTDFSSAATALVAGAGAYVRVRQAP</sequence>
<proteinExistence type="predicted"/>
<gene>
    <name evidence="2" type="ORF">TRAPUB_8091</name>
</gene>
<feature type="compositionally biased region" description="Basic and acidic residues" evidence="1">
    <location>
        <begin position="48"/>
        <end position="59"/>
    </location>
</feature>
<accession>A0A1M2W698</accession>
<dbReference type="Proteomes" id="UP000184267">
    <property type="component" value="Unassembled WGS sequence"/>
</dbReference>
<feature type="region of interest" description="Disordered" evidence="1">
    <location>
        <begin position="1"/>
        <end position="94"/>
    </location>
</feature>
<reference evidence="2 3" key="1">
    <citation type="submission" date="2016-10" db="EMBL/GenBank/DDBJ databases">
        <title>Genome sequence of the basidiomycete white-rot fungus Trametes pubescens.</title>
        <authorList>
            <person name="Makela M.R."/>
            <person name="Granchi Z."/>
            <person name="Peng M."/>
            <person name="De Vries R.P."/>
            <person name="Grigoriev I."/>
            <person name="Riley R."/>
            <person name="Hilden K."/>
        </authorList>
    </citation>
    <scope>NUCLEOTIDE SEQUENCE [LARGE SCALE GENOMIC DNA]</scope>
    <source>
        <strain evidence="2 3">FBCC735</strain>
    </source>
</reference>
<comment type="caution">
    <text evidence="2">The sequence shown here is derived from an EMBL/GenBank/DDBJ whole genome shotgun (WGS) entry which is preliminary data.</text>
</comment>
<protein>
    <submittedName>
        <fullName evidence="2">Uncharacterized protein</fullName>
    </submittedName>
</protein>
<evidence type="ECO:0000313" key="2">
    <source>
        <dbReference type="EMBL" id="OJT15346.1"/>
    </source>
</evidence>
<organism evidence="2 3">
    <name type="scientific">Trametes pubescens</name>
    <name type="common">White-rot fungus</name>
    <dbReference type="NCBI Taxonomy" id="154538"/>
    <lineage>
        <taxon>Eukaryota</taxon>
        <taxon>Fungi</taxon>
        <taxon>Dikarya</taxon>
        <taxon>Basidiomycota</taxon>
        <taxon>Agaricomycotina</taxon>
        <taxon>Agaricomycetes</taxon>
        <taxon>Polyporales</taxon>
        <taxon>Polyporaceae</taxon>
        <taxon>Trametes</taxon>
    </lineage>
</organism>
<name>A0A1M2W698_TRAPU</name>
<keyword evidence="3" id="KW-1185">Reference proteome</keyword>
<evidence type="ECO:0000313" key="3">
    <source>
        <dbReference type="Proteomes" id="UP000184267"/>
    </source>
</evidence>
<dbReference type="EMBL" id="MNAD01000180">
    <property type="protein sequence ID" value="OJT15346.1"/>
    <property type="molecule type" value="Genomic_DNA"/>
</dbReference>